<name>A0ABS2WPM0_9BACT</name>
<keyword evidence="1" id="KW-0812">Transmembrane</keyword>
<dbReference type="Proteomes" id="UP000703590">
    <property type="component" value="Unassembled WGS sequence"/>
</dbReference>
<evidence type="ECO:0000256" key="1">
    <source>
        <dbReference type="SAM" id="Phobius"/>
    </source>
</evidence>
<dbReference type="EMBL" id="JAFHKK010000002">
    <property type="protein sequence ID" value="MBN2963512.1"/>
    <property type="molecule type" value="Genomic_DNA"/>
</dbReference>
<organism evidence="2 3">
    <name type="scientific">Sulfurospirillum tamanense</name>
    <dbReference type="NCBI Taxonomy" id="2813362"/>
    <lineage>
        <taxon>Bacteria</taxon>
        <taxon>Pseudomonadati</taxon>
        <taxon>Campylobacterota</taxon>
        <taxon>Epsilonproteobacteria</taxon>
        <taxon>Campylobacterales</taxon>
        <taxon>Sulfurospirillaceae</taxon>
        <taxon>Sulfurospirillum</taxon>
    </lineage>
</organism>
<proteinExistence type="predicted"/>
<feature type="transmembrane region" description="Helical" evidence="1">
    <location>
        <begin position="7"/>
        <end position="27"/>
    </location>
</feature>
<protein>
    <recommendedName>
        <fullName evidence="4">Periplasmic protein</fullName>
    </recommendedName>
</protein>
<evidence type="ECO:0000313" key="2">
    <source>
        <dbReference type="EMBL" id="MBN2963512.1"/>
    </source>
</evidence>
<reference evidence="2" key="1">
    <citation type="submission" date="2021-02" db="EMBL/GenBank/DDBJ databases">
        <title>Sulfurospirillum tamanensis sp. nov.</title>
        <authorList>
            <person name="Frolova A."/>
            <person name="Merkel A."/>
            <person name="Slobodkin A."/>
        </authorList>
    </citation>
    <scope>NUCLEOTIDE SEQUENCE</scope>
    <source>
        <strain evidence="2">T05b</strain>
    </source>
</reference>
<evidence type="ECO:0000313" key="3">
    <source>
        <dbReference type="Proteomes" id="UP000703590"/>
    </source>
</evidence>
<keyword evidence="1" id="KW-1133">Transmembrane helix</keyword>
<reference evidence="2" key="2">
    <citation type="submission" date="2021-02" db="EMBL/GenBank/DDBJ databases">
        <authorList>
            <person name="Merkel A.Y."/>
        </authorList>
    </citation>
    <scope>NUCLEOTIDE SEQUENCE</scope>
    <source>
        <strain evidence="2">T05b</strain>
    </source>
</reference>
<accession>A0ABS2WPM0</accession>
<evidence type="ECO:0008006" key="4">
    <source>
        <dbReference type="Google" id="ProtNLM"/>
    </source>
</evidence>
<gene>
    <name evidence="2" type="ORF">JWV37_01870</name>
</gene>
<dbReference type="RefSeq" id="WP_205457950.1">
    <property type="nucleotide sequence ID" value="NZ_JAFHKK010000002.1"/>
</dbReference>
<comment type="caution">
    <text evidence="2">The sequence shown here is derived from an EMBL/GenBank/DDBJ whole genome shotgun (WGS) entry which is preliminary data.</text>
</comment>
<keyword evidence="3" id="KW-1185">Reference proteome</keyword>
<sequence length="161" mass="18117">MKKTGRFYLLLIGQLLGIGVVLGLIFVDSTTLERCFEKEVHFAYQPQECDLRISPCEIFLPDGATMTLGIEPQGIPLMTPLTFSLHTTGIKNATLPLKIYATNMDMGVHRFTFSQEREGLYIAKGILPTCIAGNMRWHGEVVLEKQFEGKKMGGQFRFKTK</sequence>
<keyword evidence="1" id="KW-0472">Membrane</keyword>